<organism evidence="3 6">
    <name type="scientific">Burkholderia gladioli</name>
    <name type="common">Pseudomonas marginata</name>
    <name type="synonym">Phytomonas marginata</name>
    <dbReference type="NCBI Taxonomy" id="28095"/>
    <lineage>
        <taxon>Bacteria</taxon>
        <taxon>Pseudomonadati</taxon>
        <taxon>Pseudomonadota</taxon>
        <taxon>Betaproteobacteria</taxon>
        <taxon>Burkholderiales</taxon>
        <taxon>Burkholderiaceae</taxon>
        <taxon>Burkholderia</taxon>
    </lineage>
</organism>
<feature type="signal peptide" evidence="1">
    <location>
        <begin position="1"/>
        <end position="21"/>
    </location>
</feature>
<evidence type="ECO:0000313" key="4">
    <source>
        <dbReference type="EMBL" id="UWX69727.1"/>
    </source>
</evidence>
<dbReference type="Proteomes" id="UP000029590">
    <property type="component" value="Unassembled WGS sequence"/>
</dbReference>
<evidence type="ECO:0000313" key="5">
    <source>
        <dbReference type="Proteomes" id="UP000029590"/>
    </source>
</evidence>
<accession>A0A095YCY0</accession>
<dbReference type="GeneID" id="66459084"/>
<dbReference type="EMBL" id="CP104214">
    <property type="protein sequence ID" value="UWX69727.1"/>
    <property type="molecule type" value="Genomic_DNA"/>
</dbReference>
<keyword evidence="1" id="KW-0732">Signal</keyword>
<sequence length="209" mass="22835">MKLDKWILAVSFGCLAQAASAAGYGFSINNTASLPECPGLDRFTPTHNVGEMMTELRAIPHDVEDANPATQSVCTPHYGSYLQMSRTGPSCRIFDGEALGVALFGMEDSQVKSLMGNGALLYFLSDAGDAAQRVARRLRADGFARLPDADYAGLIGRKRSPDEQLDIYRRGDLLVTLTRDARQHRFSAMISDRSMLKIVNRDETACAKP</sequence>
<feature type="chain" id="PRO_5011844145" evidence="1">
    <location>
        <begin position="22"/>
        <end position="209"/>
    </location>
</feature>
<dbReference type="Proteomes" id="UP001059745">
    <property type="component" value="Chromosome 1"/>
</dbReference>
<proteinExistence type="predicted"/>
<gene>
    <name evidence="3" type="ORF">CRM94_20790</name>
    <name evidence="2" type="ORF">DM48_4775</name>
    <name evidence="4" type="ORF">NYZ96_16230</name>
</gene>
<evidence type="ECO:0000313" key="3">
    <source>
        <dbReference type="EMBL" id="PEH37014.1"/>
    </source>
</evidence>
<reference evidence="6" key="3">
    <citation type="submission" date="2017-09" db="EMBL/GenBank/DDBJ databases">
        <title>FDA dAtabase for Regulatory Grade micrObial Sequences (FDA-ARGOS): Supporting development and validation of Infectious Disease Dx tests.</title>
        <authorList>
            <person name="Minogue T."/>
            <person name="Wolcott M."/>
            <person name="Wasieloski L."/>
            <person name="Aguilar W."/>
            <person name="Moore D."/>
            <person name="Tallon L."/>
            <person name="Sadzewicz L."/>
            <person name="Ott S."/>
            <person name="Zhao X."/>
            <person name="Nagaraj S."/>
            <person name="Vavikolanu K."/>
            <person name="Aluvathingal J."/>
            <person name="Nadendla S."/>
            <person name="Sichtig H."/>
        </authorList>
    </citation>
    <scope>NUCLEOTIDE SEQUENCE [LARGE SCALE GENOMIC DNA]</scope>
    <source>
        <strain evidence="6">FDAARGOS_390</strain>
    </source>
</reference>
<dbReference type="OrthoDB" id="9901793at2"/>
<dbReference type="KEGG" id="bgo:BM43_870"/>
<evidence type="ECO:0000256" key="1">
    <source>
        <dbReference type="SAM" id="SignalP"/>
    </source>
</evidence>
<accession>A0A095FJM9</accession>
<reference evidence="4" key="4">
    <citation type="submission" date="2022-09" db="EMBL/GenBank/DDBJ databases">
        <title>Genomic of Burkholderia gladioli.</title>
        <authorList>
            <person name="Wu H."/>
        </authorList>
    </citation>
    <scope>NUCLEOTIDE SEQUENCE</scope>
    <source>
        <strain evidence="4">ZN-S4</strain>
    </source>
</reference>
<dbReference type="EMBL" id="PDDY01000004">
    <property type="protein sequence ID" value="PEH37014.1"/>
    <property type="molecule type" value="Genomic_DNA"/>
</dbReference>
<dbReference type="AlphaFoldDB" id="A0A095YCY0"/>
<dbReference type="Proteomes" id="UP000220629">
    <property type="component" value="Unassembled WGS sequence"/>
</dbReference>
<dbReference type="EMBL" id="JPGG01000015">
    <property type="protein sequence ID" value="KGC17165.1"/>
    <property type="molecule type" value="Genomic_DNA"/>
</dbReference>
<reference evidence="3" key="2">
    <citation type="submission" date="2017-09" db="EMBL/GenBank/DDBJ databases">
        <title>FDA dAtabase for Regulatory Grade micrObial Sequences (FDA-ARGOS): Supporting development and validation of Infectious Disease Dx tests.</title>
        <authorList>
            <person name="Minogue T."/>
            <person name="Wolcott M."/>
            <person name="Wasieloski L."/>
            <person name="Aguilar W."/>
            <person name="Moore D."/>
            <person name="Tallon L.J."/>
            <person name="Sadzewicz L."/>
            <person name="Ott S."/>
            <person name="Zhao X."/>
            <person name="Nagaraj S."/>
            <person name="Vavikolanu K."/>
            <person name="Aluvathingal J."/>
            <person name="Nadendla S."/>
            <person name="Sichtig H."/>
        </authorList>
    </citation>
    <scope>NUCLEOTIDE SEQUENCE</scope>
    <source>
        <strain evidence="3">FDAARGOS_390</strain>
    </source>
</reference>
<protein>
    <submittedName>
        <fullName evidence="3">Uncharacterized protein</fullName>
    </submittedName>
</protein>
<reference evidence="2 5" key="1">
    <citation type="submission" date="2014-04" db="EMBL/GenBank/DDBJ databases">
        <authorList>
            <person name="Bishop-Lilly K.A."/>
            <person name="Broomall S.M."/>
            <person name="Chain P.S."/>
            <person name="Chertkov O."/>
            <person name="Coyne S.R."/>
            <person name="Daligault H.E."/>
            <person name="Davenport K.W."/>
            <person name="Erkkila T."/>
            <person name="Frey K.G."/>
            <person name="Gibbons H.S."/>
            <person name="Gu W."/>
            <person name="Jaissle J."/>
            <person name="Johnson S.L."/>
            <person name="Koroleva G.I."/>
            <person name="Ladner J.T."/>
            <person name="Lo C.-C."/>
            <person name="Minogue T.D."/>
            <person name="Munk C."/>
            <person name="Palacios G.F."/>
            <person name="Redden C.L."/>
            <person name="Rosenzweig C.N."/>
            <person name="Scholz M.B."/>
            <person name="Teshima H."/>
            <person name="Xu Y."/>
        </authorList>
    </citation>
    <scope>NUCLEOTIDE SEQUENCE [LARGE SCALE GENOMIC DNA]</scope>
    <source>
        <strain evidence="2">Gladioli</strain>
        <strain evidence="5">gladioli</strain>
    </source>
</reference>
<evidence type="ECO:0000313" key="6">
    <source>
        <dbReference type="Proteomes" id="UP000220629"/>
    </source>
</evidence>
<evidence type="ECO:0000313" key="2">
    <source>
        <dbReference type="EMBL" id="KGC17165.1"/>
    </source>
</evidence>
<name>A0A095YCY0_BURGA</name>
<dbReference type="RefSeq" id="WP_036033274.1">
    <property type="nucleotide sequence ID" value="NZ_CADEPO010000001.1"/>
</dbReference>